<gene>
    <name evidence="2" type="ORF">ES332_D11G113000v1</name>
</gene>
<dbReference type="AlphaFoldDB" id="A0A5D2IKV9"/>
<dbReference type="Proteomes" id="UP000322667">
    <property type="component" value="Chromosome D11"/>
</dbReference>
<proteinExistence type="predicted"/>
<evidence type="ECO:0000256" key="1">
    <source>
        <dbReference type="SAM" id="MobiDB-lite"/>
    </source>
</evidence>
<accession>A0A5D2IKV9</accession>
<reference evidence="2 3" key="1">
    <citation type="submission" date="2019-07" db="EMBL/GenBank/DDBJ databases">
        <title>WGS assembly of Gossypium tomentosum.</title>
        <authorList>
            <person name="Chen Z.J."/>
            <person name="Sreedasyam A."/>
            <person name="Ando A."/>
            <person name="Song Q."/>
            <person name="De L."/>
            <person name="Hulse-Kemp A."/>
            <person name="Ding M."/>
            <person name="Ye W."/>
            <person name="Kirkbride R."/>
            <person name="Jenkins J."/>
            <person name="Plott C."/>
            <person name="Lovell J."/>
            <person name="Lin Y.-M."/>
            <person name="Vaughn R."/>
            <person name="Liu B."/>
            <person name="Li W."/>
            <person name="Simpson S."/>
            <person name="Scheffler B."/>
            <person name="Saski C."/>
            <person name="Grover C."/>
            <person name="Hu G."/>
            <person name="Conover J."/>
            <person name="Carlson J."/>
            <person name="Shu S."/>
            <person name="Boston L."/>
            <person name="Williams M."/>
            <person name="Peterson D."/>
            <person name="Mcgee K."/>
            <person name="Jones D."/>
            <person name="Wendel J."/>
            <person name="Stelly D."/>
            <person name="Grimwood J."/>
            <person name="Schmutz J."/>
        </authorList>
    </citation>
    <scope>NUCLEOTIDE SEQUENCE [LARGE SCALE GENOMIC DNA]</scope>
    <source>
        <strain evidence="2">7179.01</strain>
    </source>
</reference>
<name>A0A5D2IKV9_GOSTO</name>
<dbReference type="EMBL" id="CM017633">
    <property type="protein sequence ID" value="TYH43221.1"/>
    <property type="molecule type" value="Genomic_DNA"/>
</dbReference>
<protein>
    <submittedName>
        <fullName evidence="2">Uncharacterized protein</fullName>
    </submittedName>
</protein>
<sequence length="68" mass="7704">MKGGSLFCSKVPRLRTPSPTSPHHHYRRWPTTSDHGVVAEACEWRCGLEAWQTRRWSGTHAALMGSWG</sequence>
<evidence type="ECO:0000313" key="2">
    <source>
        <dbReference type="EMBL" id="TYH43221.1"/>
    </source>
</evidence>
<feature type="region of interest" description="Disordered" evidence="1">
    <location>
        <begin position="1"/>
        <end position="29"/>
    </location>
</feature>
<keyword evidence="3" id="KW-1185">Reference proteome</keyword>
<organism evidence="2 3">
    <name type="scientific">Gossypium tomentosum</name>
    <name type="common">Hawaiian cotton</name>
    <name type="synonym">Gossypium sandvicense</name>
    <dbReference type="NCBI Taxonomy" id="34277"/>
    <lineage>
        <taxon>Eukaryota</taxon>
        <taxon>Viridiplantae</taxon>
        <taxon>Streptophyta</taxon>
        <taxon>Embryophyta</taxon>
        <taxon>Tracheophyta</taxon>
        <taxon>Spermatophyta</taxon>
        <taxon>Magnoliopsida</taxon>
        <taxon>eudicotyledons</taxon>
        <taxon>Gunneridae</taxon>
        <taxon>Pentapetalae</taxon>
        <taxon>rosids</taxon>
        <taxon>malvids</taxon>
        <taxon>Malvales</taxon>
        <taxon>Malvaceae</taxon>
        <taxon>Malvoideae</taxon>
        <taxon>Gossypium</taxon>
    </lineage>
</organism>
<evidence type="ECO:0000313" key="3">
    <source>
        <dbReference type="Proteomes" id="UP000322667"/>
    </source>
</evidence>